<evidence type="ECO:0000313" key="2">
    <source>
        <dbReference type="EMBL" id="MFC5366145.1"/>
    </source>
</evidence>
<proteinExistence type="predicted"/>
<dbReference type="AlphaFoldDB" id="A0ABD5R8B4"/>
<dbReference type="NCBIfam" id="NF033497">
    <property type="entry name" value="rubre_like_arch"/>
    <property type="match status" value="1"/>
</dbReference>
<gene>
    <name evidence="2" type="ORF">ACFPJ5_04290</name>
</gene>
<dbReference type="RefSeq" id="WP_227228499.1">
    <property type="nucleotide sequence ID" value="NZ_JAJCVJ010000001.1"/>
</dbReference>
<dbReference type="EMBL" id="JBHSKX010000001">
    <property type="protein sequence ID" value="MFC5366145.1"/>
    <property type="molecule type" value="Genomic_DNA"/>
</dbReference>
<protein>
    <submittedName>
        <fullName evidence="2">Rubrerythrin-like domain-containing protein</fullName>
    </submittedName>
</protein>
<keyword evidence="3" id="KW-1185">Reference proteome</keyword>
<name>A0ABD5R8B4_9EURY</name>
<accession>A0ABD5R8B4</accession>
<evidence type="ECO:0000313" key="3">
    <source>
        <dbReference type="Proteomes" id="UP001596201"/>
    </source>
</evidence>
<dbReference type="Proteomes" id="UP001596201">
    <property type="component" value="Unassembled WGS sequence"/>
</dbReference>
<dbReference type="InterPro" id="IPR055553">
    <property type="entry name" value="DUF7129"/>
</dbReference>
<comment type="caution">
    <text evidence="2">The sequence shown here is derived from an EMBL/GenBank/DDBJ whole genome shotgun (WGS) entry which is preliminary data.</text>
</comment>
<reference evidence="2 3" key="1">
    <citation type="journal article" date="2019" name="Int. J. Syst. Evol. Microbiol.">
        <title>The Global Catalogue of Microorganisms (GCM) 10K type strain sequencing project: providing services to taxonomists for standard genome sequencing and annotation.</title>
        <authorList>
            <consortium name="The Broad Institute Genomics Platform"/>
            <consortium name="The Broad Institute Genome Sequencing Center for Infectious Disease"/>
            <person name="Wu L."/>
            <person name="Ma J."/>
        </authorList>
    </citation>
    <scope>NUCLEOTIDE SEQUENCE [LARGE SCALE GENOMIC DNA]</scope>
    <source>
        <strain evidence="2 3">CGMCC 1.12237</strain>
    </source>
</reference>
<sequence length="40" mass="4614">MRERSSYECRECSHRVASISYRAACPECGSDLQRARQYGT</sequence>
<dbReference type="Pfam" id="PF23455">
    <property type="entry name" value="DUF7129"/>
    <property type="match status" value="1"/>
</dbReference>
<evidence type="ECO:0000259" key="1">
    <source>
        <dbReference type="Pfam" id="PF23455"/>
    </source>
</evidence>
<organism evidence="2 3">
    <name type="scientific">Salinirubrum litoreum</name>
    <dbReference type="NCBI Taxonomy" id="1126234"/>
    <lineage>
        <taxon>Archaea</taxon>
        <taxon>Methanobacteriati</taxon>
        <taxon>Methanobacteriota</taxon>
        <taxon>Stenosarchaea group</taxon>
        <taxon>Halobacteria</taxon>
        <taxon>Halobacteriales</taxon>
        <taxon>Haloferacaceae</taxon>
        <taxon>Salinirubrum</taxon>
    </lineage>
</organism>
<feature type="domain" description="DUF7129" evidence="1">
    <location>
        <begin position="3"/>
        <end position="33"/>
    </location>
</feature>